<keyword evidence="2" id="KW-1185">Reference proteome</keyword>
<dbReference type="Gene3D" id="3.40.1260.10">
    <property type="entry name" value="DsrEFH-like"/>
    <property type="match status" value="1"/>
</dbReference>
<gene>
    <name evidence="1" type="ORF">GCM10023337_07930</name>
</gene>
<proteinExistence type="predicted"/>
<name>A0ABP9M296_9BURK</name>
<sequence>MKPTQLLLHAACADSLQRARNNATHFLHAEPDAHVIIVANAGAVEMALSQPHPTDPLLKLCSNTLKNIKKQATTQEVVPAAIAYIVQKQKEGWLYVRA</sequence>
<evidence type="ECO:0008006" key="3">
    <source>
        <dbReference type="Google" id="ProtNLM"/>
    </source>
</evidence>
<comment type="caution">
    <text evidence="1">The sequence shown here is derived from an EMBL/GenBank/DDBJ whole genome shotgun (WGS) entry which is preliminary data.</text>
</comment>
<dbReference type="InterPro" id="IPR027396">
    <property type="entry name" value="DsrEFH-like"/>
</dbReference>
<evidence type="ECO:0000313" key="2">
    <source>
        <dbReference type="Proteomes" id="UP001500227"/>
    </source>
</evidence>
<accession>A0ABP9M296</accession>
<reference evidence="2" key="1">
    <citation type="journal article" date="2019" name="Int. J. Syst. Evol. Microbiol.">
        <title>The Global Catalogue of Microorganisms (GCM) 10K type strain sequencing project: providing services to taxonomists for standard genome sequencing and annotation.</title>
        <authorList>
            <consortium name="The Broad Institute Genomics Platform"/>
            <consortium name="The Broad Institute Genome Sequencing Center for Infectious Disease"/>
            <person name="Wu L."/>
            <person name="Ma J."/>
        </authorList>
    </citation>
    <scope>NUCLEOTIDE SEQUENCE [LARGE SCALE GENOMIC DNA]</scope>
    <source>
        <strain evidence="2">JCM 18423</strain>
    </source>
</reference>
<dbReference type="Proteomes" id="UP001500227">
    <property type="component" value="Unassembled WGS sequence"/>
</dbReference>
<dbReference type="SUPFAM" id="SSF75169">
    <property type="entry name" value="DsrEFH-like"/>
    <property type="match status" value="1"/>
</dbReference>
<evidence type="ECO:0000313" key="1">
    <source>
        <dbReference type="EMBL" id="GAA5087478.1"/>
    </source>
</evidence>
<dbReference type="RefSeq" id="WP_300647699.1">
    <property type="nucleotide sequence ID" value="NZ_BAABKD010000007.1"/>
</dbReference>
<organism evidence="1 2">
    <name type="scientific">Paenalcaligenes hermetiae</name>
    <dbReference type="NCBI Taxonomy" id="1157987"/>
    <lineage>
        <taxon>Bacteria</taxon>
        <taxon>Pseudomonadati</taxon>
        <taxon>Pseudomonadota</taxon>
        <taxon>Betaproteobacteria</taxon>
        <taxon>Burkholderiales</taxon>
        <taxon>Alcaligenaceae</taxon>
        <taxon>Paenalcaligenes</taxon>
    </lineage>
</organism>
<protein>
    <recommendedName>
        <fullName evidence="3">Intracellular sulfur oxidation protein, DsrE/DsrF family</fullName>
    </recommendedName>
</protein>
<dbReference type="EMBL" id="BAABKD010000007">
    <property type="protein sequence ID" value="GAA5087478.1"/>
    <property type="molecule type" value="Genomic_DNA"/>
</dbReference>